<comment type="caution">
    <text evidence="9">The sequence shown here is derived from an EMBL/GenBank/DDBJ whole genome shotgun (WGS) entry which is preliminary data.</text>
</comment>
<evidence type="ECO:0000256" key="4">
    <source>
        <dbReference type="ARBA" id="ARBA00022448"/>
    </source>
</evidence>
<dbReference type="GO" id="GO:0017119">
    <property type="term" value="C:Golgi transport complex"/>
    <property type="evidence" value="ECO:0007669"/>
    <property type="project" value="InterPro"/>
</dbReference>
<evidence type="ECO:0000256" key="7">
    <source>
        <dbReference type="ARBA" id="ARBA00023136"/>
    </source>
</evidence>
<feature type="compositionally biased region" description="Basic and acidic residues" evidence="8">
    <location>
        <begin position="123"/>
        <end position="135"/>
    </location>
</feature>
<proteinExistence type="inferred from homology"/>
<name>A0A9W8LR79_9FUNG</name>
<evidence type="ECO:0000256" key="6">
    <source>
        <dbReference type="ARBA" id="ARBA00023034"/>
    </source>
</evidence>
<keyword evidence="4" id="KW-0813">Transport</keyword>
<dbReference type="OrthoDB" id="46189at2759"/>
<dbReference type="GO" id="GO:0015031">
    <property type="term" value="P:protein transport"/>
    <property type="evidence" value="ECO:0007669"/>
    <property type="project" value="UniProtKB-KW"/>
</dbReference>
<dbReference type="EMBL" id="JANBUO010001740">
    <property type="protein sequence ID" value="KAJ2797013.1"/>
    <property type="molecule type" value="Genomic_DNA"/>
</dbReference>
<evidence type="ECO:0000256" key="1">
    <source>
        <dbReference type="ARBA" id="ARBA00004395"/>
    </source>
</evidence>
<dbReference type="PANTHER" id="PTHR31658:SF0">
    <property type="entry name" value="CONSERVED OLIGOMERIC GOLGI COMPLEX SUBUNIT 1"/>
    <property type="match status" value="1"/>
</dbReference>
<keyword evidence="10" id="KW-1185">Reference proteome</keyword>
<keyword evidence="6" id="KW-0333">Golgi apparatus</keyword>
<dbReference type="GO" id="GO:0006891">
    <property type="term" value="P:intra-Golgi vesicle-mediated transport"/>
    <property type="evidence" value="ECO:0007669"/>
    <property type="project" value="InterPro"/>
</dbReference>
<evidence type="ECO:0000313" key="10">
    <source>
        <dbReference type="Proteomes" id="UP001140094"/>
    </source>
</evidence>
<evidence type="ECO:0000256" key="5">
    <source>
        <dbReference type="ARBA" id="ARBA00022927"/>
    </source>
</evidence>
<dbReference type="Pfam" id="PF08700">
    <property type="entry name" value="VPS51_Exo84_N"/>
    <property type="match status" value="1"/>
</dbReference>
<feature type="region of interest" description="Disordered" evidence="8">
    <location>
        <begin position="1"/>
        <end position="40"/>
    </location>
</feature>
<gene>
    <name evidence="9" type="ORF">H4R20_005343</name>
</gene>
<dbReference type="AlphaFoldDB" id="A0A9W8LR79"/>
<comment type="subcellular location">
    <subcellularLocation>
        <location evidence="1">Golgi apparatus membrane</location>
        <topology evidence="1">Peripheral membrane protein</topology>
    </subcellularLocation>
</comment>
<evidence type="ECO:0000256" key="8">
    <source>
        <dbReference type="SAM" id="MobiDB-lite"/>
    </source>
</evidence>
<organism evidence="9 10">
    <name type="scientific">Coemansia guatemalensis</name>
    <dbReference type="NCBI Taxonomy" id="2761395"/>
    <lineage>
        <taxon>Eukaryota</taxon>
        <taxon>Fungi</taxon>
        <taxon>Fungi incertae sedis</taxon>
        <taxon>Zoopagomycota</taxon>
        <taxon>Kickxellomycotina</taxon>
        <taxon>Kickxellomycetes</taxon>
        <taxon>Kickxellales</taxon>
        <taxon>Kickxellaceae</taxon>
        <taxon>Coemansia</taxon>
    </lineage>
</organism>
<keyword evidence="5" id="KW-0653">Protein transport</keyword>
<reference evidence="9" key="1">
    <citation type="submission" date="2022-07" db="EMBL/GenBank/DDBJ databases">
        <title>Phylogenomic reconstructions and comparative analyses of Kickxellomycotina fungi.</title>
        <authorList>
            <person name="Reynolds N.K."/>
            <person name="Stajich J.E."/>
            <person name="Barry K."/>
            <person name="Grigoriev I.V."/>
            <person name="Crous P."/>
            <person name="Smith M.E."/>
        </authorList>
    </citation>
    <scope>NUCLEOTIDE SEQUENCE</scope>
    <source>
        <strain evidence="9">NRRL 1565</strain>
    </source>
</reference>
<protein>
    <recommendedName>
        <fullName evidence="3">Conserved oligomeric Golgi complex subunit 1</fullName>
    </recommendedName>
</protein>
<sequence length="934" mass="99176">MSWLQRGLFARRRSSSQTKDEGKLTAQQQSMRTEDSDSDTGEVLVDDVDVVFGRMSIGEVRRHEQRLQRHAERMRRQLRRVAGEHYAELMAAADSAADMSAAGAQVRGQVERLADLIAAAAQDGHDAPAEHDQSRQKARKLRGQDTPVALDKNDSPAAHMYAAAAQVRVLVDTPEQVWKALTAGQYLQAALLFQIAQAIHARLGAQSQAAAAGDAAVDPLLAFPVVERQWAAVAPFRTQIAAKAQAALSADSTDASAGTGAVCAVALLEDADAETACTLFLASRAQTLQPLLHAMCSAPETALETALVELLTQVLRILREFAQVFCVPRRDRRFASRLLATLASVCADVDLPVAPLTNEDAVLPSERPAEQRNARARRRKSSVAGRVLTSTLASERGVWQMPGSTPQPASGAFMAAKYLPAEVAQFRPQMPRILEDALQSGGDTLNEAEEDNAGVARFYGSPDALLHMLSTQAQPQLERAATHALRLWWRDTVDTVQDAAARAIDRHVATVVEATRVAAAVAQAGLAAGLPPGADPVVCDAADSGQLYAIAVEPLLLRRARELQCATTDRALGLPETFLQGAELRDVLAGHVPWRALPSGGVATLQADIRAAMDVVPPAARALAGAVAGALLAGWRDAETWWQCLSGAAVRTEAAAYAAHLAAQWAALGARLGEWTEQNVAQAHAAVEADAAAAQQHGVVEAQMPHAVALCLKGAWAACALLDVLRQIATDGPPLLRECWAAQHTEDAEDPAAELIRIRRALLEPWLVHLGSSAALSWAAHFDALYSRVPAALQADAAATRRDVVRAWREASVVAGESGPWTARYAALRRIAGASQAASPAPSAAVCSLAALLQMRVQAVAGLSVLGDARGELMRGLHAALARGMEDVVARQLSCPPRPLEWDRAQLAADARHLLPVGIVDAAAHPCLSETLAG</sequence>
<evidence type="ECO:0000313" key="9">
    <source>
        <dbReference type="EMBL" id="KAJ2797013.1"/>
    </source>
</evidence>
<comment type="similarity">
    <text evidence="2">Belongs to the COG1 family.</text>
</comment>
<evidence type="ECO:0000256" key="3">
    <source>
        <dbReference type="ARBA" id="ARBA00020978"/>
    </source>
</evidence>
<dbReference type="GO" id="GO:0000139">
    <property type="term" value="C:Golgi membrane"/>
    <property type="evidence" value="ECO:0007669"/>
    <property type="project" value="UniProtKB-SubCell"/>
</dbReference>
<dbReference type="InterPro" id="IPR033370">
    <property type="entry name" value="COG1"/>
</dbReference>
<evidence type="ECO:0000256" key="2">
    <source>
        <dbReference type="ARBA" id="ARBA00006653"/>
    </source>
</evidence>
<accession>A0A9W8LR79</accession>
<dbReference type="PANTHER" id="PTHR31658">
    <property type="entry name" value="CONSERVED OLIGOMERIC GOLGI COMPLEX SUBUNIT 1"/>
    <property type="match status" value="1"/>
</dbReference>
<keyword evidence="7" id="KW-0472">Membrane</keyword>
<feature type="region of interest" description="Disordered" evidence="8">
    <location>
        <begin position="122"/>
        <end position="153"/>
    </location>
</feature>
<dbReference type="Proteomes" id="UP001140094">
    <property type="component" value="Unassembled WGS sequence"/>
</dbReference>